<dbReference type="Gene3D" id="2.180.10.10">
    <property type="entry name" value="RHS repeat-associated core"/>
    <property type="match status" value="1"/>
</dbReference>
<proteinExistence type="predicted"/>
<feature type="non-terminal residue" evidence="1">
    <location>
        <position position="1"/>
    </location>
</feature>
<protein>
    <submittedName>
        <fullName evidence="1">Uncharacterized protein</fullName>
    </submittedName>
</protein>
<organism evidence="1">
    <name type="scientific">marine sediment metagenome</name>
    <dbReference type="NCBI Taxonomy" id="412755"/>
    <lineage>
        <taxon>unclassified sequences</taxon>
        <taxon>metagenomes</taxon>
        <taxon>ecological metagenomes</taxon>
    </lineage>
</organism>
<comment type="caution">
    <text evidence="1">The sequence shown here is derived from an EMBL/GenBank/DDBJ whole genome shotgun (WGS) entry which is preliminary data.</text>
</comment>
<evidence type="ECO:0000313" key="1">
    <source>
        <dbReference type="EMBL" id="KKL76140.1"/>
    </source>
</evidence>
<accession>A0A0F9H3C1</accession>
<feature type="non-terminal residue" evidence="1">
    <location>
        <position position="711"/>
    </location>
</feature>
<dbReference type="AlphaFoldDB" id="A0A0F9H3C1"/>
<dbReference type="EMBL" id="LAZR01024144">
    <property type="protein sequence ID" value="KKL76140.1"/>
    <property type="molecule type" value="Genomic_DNA"/>
</dbReference>
<name>A0A0F9H3C1_9ZZZZ</name>
<sequence>VIRSKITKQLKTREKGITLKPGTGTKIVATGGKPSRAQLEALTEQRLTKIRRNDDTNILIDYYTTLEKIPGTCMPDGTCHDIVVTPASFNERIKSVEVQGGDRVMYGYYANPGDNRYYLNKVLKGNKTWKYKYGEGTPKDKKSYRDEGTEWPVYNGPRLLTEVTLPGGGSIEYTYKVFKKMRNDPYNENMKLQKKVINDGTTNIDTWIFNYEDDRYTSNDGSYNSKDVIKTTIVRGLDKTVQLFSDDKSFDHGRLLQETTKSFDTSKTFSVTKEVEYTYGLVANIGDFTFLDFPEEVSDSLTSKVKLTKQVITQDGNDYITKYISHDLYGKPTKVQETFNERSKFTKLSYHNETENSWLLGLPTTIQVSDTDSNYLTVSETIYHNDSTSEGAYAGLGLPYEQREFGRWVKRFTEYDSKGNLAREEYNIAKTTGEGNQFTSYSRYKRGIARTVSVPARNAAGEISKSLTVDNNGRVTKEIDFNGVTTKFSYAYGGSLQGINYAEDSITGNDWYDTLYTWDFTTATSPKRIIEYCNLNKNSNRCDNTSVHSITETYDGLMRLKTLEETDGDKTRSKNYKYDKNGKQIFESYWSSSNGISTTYDGLSRVLKVAKSGLGEANYAYLQGNKIQLTDAENNTTTTTYQAFGSPSYERAIEIKSPESVTTTIEIDVFGLTHSIAQEGLTKAGAFKTITENRYYDEHKQLCLTTRPDVR</sequence>
<gene>
    <name evidence="1" type="ORF">LCGC14_2047870</name>
</gene>
<reference evidence="1" key="1">
    <citation type="journal article" date="2015" name="Nature">
        <title>Complex archaea that bridge the gap between prokaryotes and eukaryotes.</title>
        <authorList>
            <person name="Spang A."/>
            <person name="Saw J.H."/>
            <person name="Jorgensen S.L."/>
            <person name="Zaremba-Niedzwiedzka K."/>
            <person name="Martijn J."/>
            <person name="Lind A.E."/>
            <person name="van Eijk R."/>
            <person name="Schleper C."/>
            <person name="Guy L."/>
            <person name="Ettema T.J."/>
        </authorList>
    </citation>
    <scope>NUCLEOTIDE SEQUENCE</scope>
</reference>